<reference evidence="2 3" key="1">
    <citation type="submission" date="2018-02" db="EMBL/GenBank/DDBJ databases">
        <title>Genomic Encyclopedia of Archaeal and Bacterial Type Strains, Phase II (KMG-II): from individual species to whole genera.</title>
        <authorList>
            <person name="Goeker M."/>
        </authorList>
    </citation>
    <scope>NUCLEOTIDE SEQUENCE [LARGE SCALE GENOMIC DNA]</scope>
    <source>
        <strain evidence="2 3">DSM 18921</strain>
    </source>
</reference>
<accession>A0A2S8S4Z5</accession>
<dbReference type="Gene3D" id="3.30.70.2060">
    <property type="match status" value="1"/>
</dbReference>
<dbReference type="Proteomes" id="UP000238338">
    <property type="component" value="Unassembled WGS sequence"/>
</dbReference>
<protein>
    <submittedName>
        <fullName evidence="2">Copper chaperone NosL</fullName>
    </submittedName>
</protein>
<sequence>MKRALLICALLLTACKDEAQDISAVPLTEESVGHYCQMQLLEHDGPKAQVHMKGYPGKPLYFSQVRDAVAYSRLPEQEGVILAIWVNDMGAPGATWTQPGAANWIDAKTAHYVVGSTVEGGMGAPELVPFADLDKAAGFASQNGGAVMSLTAIPDRAVIAPVALPGDGTSDADYSNRLKALSDKIGG</sequence>
<dbReference type="PANTHER" id="PTHR41247">
    <property type="entry name" value="HTH-TYPE TRANSCRIPTIONAL REPRESSOR YCNK"/>
    <property type="match status" value="1"/>
</dbReference>
<dbReference type="EMBL" id="PVEP01000006">
    <property type="protein sequence ID" value="PQV55872.1"/>
    <property type="molecule type" value="Genomic_DNA"/>
</dbReference>
<organism evidence="2 3">
    <name type="scientific">Albidovulum denitrificans</name>
    <dbReference type="NCBI Taxonomy" id="404881"/>
    <lineage>
        <taxon>Bacteria</taxon>
        <taxon>Pseudomonadati</taxon>
        <taxon>Pseudomonadota</taxon>
        <taxon>Alphaproteobacteria</taxon>
        <taxon>Rhodobacterales</taxon>
        <taxon>Paracoccaceae</taxon>
        <taxon>Albidovulum</taxon>
    </lineage>
</organism>
<dbReference type="InterPro" id="IPR008719">
    <property type="entry name" value="N2O_reductase_NosL"/>
</dbReference>
<dbReference type="AlphaFoldDB" id="A0A2S8S4Z5"/>
<name>A0A2S8S4Z5_9RHOB</name>
<feature type="chain" id="PRO_5015534842" evidence="1">
    <location>
        <begin position="20"/>
        <end position="187"/>
    </location>
</feature>
<keyword evidence="1" id="KW-0732">Signal</keyword>
<evidence type="ECO:0000256" key="1">
    <source>
        <dbReference type="SAM" id="SignalP"/>
    </source>
</evidence>
<dbReference type="SUPFAM" id="SSF160387">
    <property type="entry name" value="NosL/MerB-like"/>
    <property type="match status" value="1"/>
</dbReference>
<dbReference type="Gene3D" id="3.30.70.2050">
    <property type="match status" value="1"/>
</dbReference>
<dbReference type="RefSeq" id="WP_105515354.1">
    <property type="nucleotide sequence ID" value="NZ_PVEP01000006.1"/>
</dbReference>
<keyword evidence="3" id="KW-1185">Reference proteome</keyword>
<comment type="caution">
    <text evidence="2">The sequence shown here is derived from an EMBL/GenBank/DDBJ whole genome shotgun (WGS) entry which is preliminary data.</text>
</comment>
<dbReference type="PROSITE" id="PS51257">
    <property type="entry name" value="PROKAR_LIPOPROTEIN"/>
    <property type="match status" value="1"/>
</dbReference>
<gene>
    <name evidence="2" type="ORF">LX70_02757</name>
</gene>
<proteinExistence type="predicted"/>
<evidence type="ECO:0000313" key="2">
    <source>
        <dbReference type="EMBL" id="PQV55872.1"/>
    </source>
</evidence>
<dbReference type="PANTHER" id="PTHR41247:SF1">
    <property type="entry name" value="HTH-TYPE TRANSCRIPTIONAL REPRESSOR YCNK"/>
    <property type="match status" value="1"/>
</dbReference>
<evidence type="ECO:0000313" key="3">
    <source>
        <dbReference type="Proteomes" id="UP000238338"/>
    </source>
</evidence>
<dbReference type="OrthoDB" id="7354657at2"/>
<feature type="signal peptide" evidence="1">
    <location>
        <begin position="1"/>
        <end position="19"/>
    </location>
</feature>
<dbReference type="Pfam" id="PF05573">
    <property type="entry name" value="NosL"/>
    <property type="match status" value="1"/>
</dbReference>